<organism evidence="1 2">
    <name type="scientific">Hyalella azteca</name>
    <name type="common">Amphipod</name>
    <dbReference type="NCBI Taxonomy" id="294128"/>
    <lineage>
        <taxon>Eukaryota</taxon>
        <taxon>Metazoa</taxon>
        <taxon>Ecdysozoa</taxon>
        <taxon>Arthropoda</taxon>
        <taxon>Crustacea</taxon>
        <taxon>Multicrustacea</taxon>
        <taxon>Malacostraca</taxon>
        <taxon>Eumalacostraca</taxon>
        <taxon>Peracarida</taxon>
        <taxon>Amphipoda</taxon>
        <taxon>Senticaudata</taxon>
        <taxon>Talitrida</taxon>
        <taxon>Talitroidea</taxon>
        <taxon>Hyalellidae</taxon>
        <taxon>Hyalella</taxon>
    </lineage>
</organism>
<proteinExistence type="predicted"/>
<dbReference type="RefSeq" id="XP_018018202.1">
    <property type="nucleotide sequence ID" value="XM_018162713.2"/>
</dbReference>
<dbReference type="PANTHER" id="PTHR15430">
    <property type="entry name" value="GLOMULIN"/>
    <property type="match status" value="1"/>
</dbReference>
<dbReference type="KEGG" id="hazt:108674744"/>
<protein>
    <submittedName>
        <fullName evidence="2">Glomulin</fullName>
    </submittedName>
</protein>
<dbReference type="OrthoDB" id="619536at2759"/>
<evidence type="ECO:0000313" key="2">
    <source>
        <dbReference type="RefSeq" id="XP_018018202.1"/>
    </source>
</evidence>
<evidence type="ECO:0000313" key="1">
    <source>
        <dbReference type="Proteomes" id="UP000694843"/>
    </source>
</evidence>
<dbReference type="GO" id="GO:0005737">
    <property type="term" value="C:cytoplasm"/>
    <property type="evidence" value="ECO:0007669"/>
    <property type="project" value="TreeGrafter"/>
</dbReference>
<dbReference type="GO" id="GO:0055105">
    <property type="term" value="F:ubiquitin-protein transferase inhibitor activity"/>
    <property type="evidence" value="ECO:0007669"/>
    <property type="project" value="TreeGrafter"/>
</dbReference>
<dbReference type="Pfam" id="PF08568">
    <property type="entry name" value="Kinetochor_Ybp2"/>
    <property type="match status" value="1"/>
</dbReference>
<dbReference type="AlphaFoldDB" id="A0A8B7NWT7"/>
<dbReference type="OMA" id="TLCPMEH"/>
<dbReference type="InterPro" id="IPR013877">
    <property type="entry name" value="YAP-bd/ALF4/Glomulin"/>
</dbReference>
<name>A0A8B7NWT7_HYAAZ</name>
<accession>A0A8B7NWT7</accession>
<dbReference type="Proteomes" id="UP000694843">
    <property type="component" value="Unplaced"/>
</dbReference>
<reference evidence="2" key="1">
    <citation type="submission" date="2025-08" db="UniProtKB">
        <authorList>
            <consortium name="RefSeq"/>
        </authorList>
    </citation>
    <scope>IDENTIFICATION</scope>
    <source>
        <tissue evidence="2">Whole organism</tissue>
    </source>
</reference>
<gene>
    <name evidence="2" type="primary">LOC108674744</name>
</gene>
<dbReference type="GeneID" id="108674744"/>
<sequence>MDANALDNTPSELGKVLNILLDEAKYEDACEEIDKSEHCKDIVKQAMELIPSLARRIHNHPNNLELGHCIQKLLASIAQKGKIKEVVMALLVELDSLKNDQDLLIALTPLSIAMMRQWTQNCRLSASRWIFKSVIDRLQKINLPTNHDFESKEQLLLDCDPSVITLVEALEATITFFKSFYCLLLEHEDIKFVDSQADVRTFLAKTLVHLFERPLTYLDLYCDEKIAESNSCRLASKLVCMINVLHPNPIKFLEGIVGTSKCLRDNEFDEDEDEIDSSFPHPLPSQALGCLFYCYYYAHMSHMLPCVHHPLFVFQQCLPVLCALLRVPEYLPLHKGVLLAQSLVNALGAEAVDMVSLDMPCQYEFVQLMCSVITRADKKELRIYAFEVFKKYVTILTIGARYRIFEYLLQTLDHAGLLGFTVTEIKQNIFLSLRDQTDSIKRNPFVGSAMWKLVYESCKLPDGETTDMLDYSDKILASLNLLTFLFIRASKCNFREETYTEADKQMQEKFSLLDMPYHLQHIEEEFLSPLRNGLQLSREHYEQKLKMMESGEDPGDEDHDLELYAGGGLMPGFSHDQKVQVMRLSLSRFDMINCVLAQTSAAVEQLNEAIKSAAKTTQVQAPTC</sequence>
<dbReference type="InterPro" id="IPR019516">
    <property type="entry name" value="Glomulin/ALF4"/>
</dbReference>
<keyword evidence="1" id="KW-1185">Reference proteome</keyword>
<dbReference type="PANTHER" id="PTHR15430:SF1">
    <property type="entry name" value="GLOMULIN"/>
    <property type="match status" value="1"/>
</dbReference>